<dbReference type="Pfam" id="PF23598">
    <property type="entry name" value="LRR_14"/>
    <property type="match status" value="1"/>
</dbReference>
<evidence type="ECO:0000256" key="4">
    <source>
        <dbReference type="ARBA" id="ARBA00022741"/>
    </source>
</evidence>
<organism evidence="11 12">
    <name type="scientific">Spirodela intermedia</name>
    <name type="common">Intermediate duckweed</name>
    <dbReference type="NCBI Taxonomy" id="51605"/>
    <lineage>
        <taxon>Eukaryota</taxon>
        <taxon>Viridiplantae</taxon>
        <taxon>Streptophyta</taxon>
        <taxon>Embryophyta</taxon>
        <taxon>Tracheophyta</taxon>
        <taxon>Spermatophyta</taxon>
        <taxon>Magnoliopsida</taxon>
        <taxon>Liliopsida</taxon>
        <taxon>Araceae</taxon>
        <taxon>Lemnoideae</taxon>
        <taxon>Spirodela</taxon>
    </lineage>
</organism>
<dbReference type="CDD" id="cd14798">
    <property type="entry name" value="RX-CC_like"/>
    <property type="match status" value="1"/>
</dbReference>
<accession>A0A7I8LD26</accession>
<dbReference type="InterPro" id="IPR041118">
    <property type="entry name" value="Rx_N"/>
</dbReference>
<evidence type="ECO:0000256" key="5">
    <source>
        <dbReference type="ARBA" id="ARBA00022821"/>
    </source>
</evidence>
<dbReference type="FunFam" id="1.10.10.10:FF:000322">
    <property type="entry name" value="Probable disease resistance protein At1g63360"/>
    <property type="match status" value="1"/>
</dbReference>
<keyword evidence="2" id="KW-0433">Leucine-rich repeat</keyword>
<keyword evidence="5" id="KW-0611">Plant defense</keyword>
<dbReference type="PANTHER" id="PTHR23155">
    <property type="entry name" value="DISEASE RESISTANCE PROTEIN RP"/>
    <property type="match status" value="1"/>
</dbReference>
<feature type="domain" description="Disease resistance protein winged helix" evidence="9">
    <location>
        <begin position="433"/>
        <end position="501"/>
    </location>
</feature>
<evidence type="ECO:0000259" key="9">
    <source>
        <dbReference type="Pfam" id="PF23559"/>
    </source>
</evidence>
<evidence type="ECO:0000259" key="7">
    <source>
        <dbReference type="Pfam" id="PF00931"/>
    </source>
</evidence>
<dbReference type="InterPro" id="IPR044974">
    <property type="entry name" value="Disease_R_plants"/>
</dbReference>
<dbReference type="Proteomes" id="UP000663760">
    <property type="component" value="Chromosome 14"/>
</dbReference>
<keyword evidence="4" id="KW-0547">Nucleotide-binding</keyword>
<keyword evidence="3" id="KW-0677">Repeat</keyword>
<comment type="similarity">
    <text evidence="1">Belongs to the disease resistance NB-LRR family.</text>
</comment>
<dbReference type="Pfam" id="PF23559">
    <property type="entry name" value="WHD_DRP"/>
    <property type="match status" value="1"/>
</dbReference>
<evidence type="ECO:0000259" key="8">
    <source>
        <dbReference type="Pfam" id="PF18052"/>
    </source>
</evidence>
<evidence type="ECO:0000256" key="6">
    <source>
        <dbReference type="SAM" id="Coils"/>
    </source>
</evidence>
<name>A0A7I8LD26_SPIIN</name>
<dbReference type="InterPro" id="IPR027417">
    <property type="entry name" value="P-loop_NTPase"/>
</dbReference>
<dbReference type="GO" id="GO:0043531">
    <property type="term" value="F:ADP binding"/>
    <property type="evidence" value="ECO:0007669"/>
    <property type="project" value="InterPro"/>
</dbReference>
<dbReference type="SUPFAM" id="SSF52540">
    <property type="entry name" value="P-loop containing nucleoside triphosphate hydrolases"/>
    <property type="match status" value="1"/>
</dbReference>
<evidence type="ECO:0000256" key="3">
    <source>
        <dbReference type="ARBA" id="ARBA00022737"/>
    </source>
</evidence>
<proteinExistence type="inferred from homology"/>
<sequence>MVGSVLTYVVRRIGDFIIEEAIFLRDVKEEVDRLHAELRRMECFLEDADEKREQDKRVGNWVRDVREVAYQAEDLIESFILKVKMRRQWRRGYNVRSMLCACVPCELITRHNFGRDIQLLRVRIDDINKSRQTYGIVDLGAGSGEKNYVDERVQRRRRANLHASDSDVVGFEDEKKIVLKLLFSDSVKRRSVISIAGMGGLGKTTLAKEVYKDSQIKSHFGFCAWIDVSQKYKDLELLQDLVQQISRIEREELGKMTRKDLEVKLDQSLKAERYLIVMDDVWDNEVWKIVGPHLPDIGNGSRVLITTRSLDVARSADSSTPPHEKRFLNEQESWELFSKKAFPYEDARSVCSGEFEEICKEMTGKCRGLPLALVVLGGLLSKKERRVIVWRSIAESIVWQHDEEGQLCMEILALSYADLPHHLKWCFLYFSAFPEDFEIEVQKLIRLWIAEGFVKDRAGATLEQSAERYLEELVQRCLVQVAAWYDIGTERCRMHDLLHELSISQAKEVGFFYCCRKPQDSALPYSSLRRLSLHQGIEEYISQRHSTPRLRTLLGFNFEGSPMGFPLNGLKMIRVIDLEGGPIKLLPKQVGDLIHLRYLGLKKTRIKSLPLSVVKLSHLQVLDIKGTRIAQIPSGVWTIKALRHVIIPDAVEPQRIPGSLSSLQVLETAKAGDWINSHLHSLTNLQTLRIKGIRGSYHQVLSASLPMFSRLTTLELAGESIPASLLTLSSLEYLHTMGLLGQMESPLQSQAVSYQWPSNLCNLTLWDSGLVQDPLPSLGKLSDLRVLLLLRNSYRGTEMACPHDRFPKLQTMRLEYLGELEQWTVDYGAMPCLRTLMINSCKKLKMLPQGLKGLASLKEFTLLNMPSEFYSRVKKEEGDDWEKIAHIPSITVNRQKIT</sequence>
<dbReference type="GO" id="GO:0002758">
    <property type="term" value="P:innate immune response-activating signaling pathway"/>
    <property type="evidence" value="ECO:0007669"/>
    <property type="project" value="UniProtKB-ARBA"/>
</dbReference>
<feature type="coiled-coil region" evidence="6">
    <location>
        <begin position="24"/>
        <end position="51"/>
    </location>
</feature>
<dbReference type="Pfam" id="PF18052">
    <property type="entry name" value="Rx_N"/>
    <property type="match status" value="1"/>
</dbReference>
<dbReference type="InterPro" id="IPR042197">
    <property type="entry name" value="Apaf_helical"/>
</dbReference>
<dbReference type="InterPro" id="IPR002182">
    <property type="entry name" value="NB-ARC"/>
</dbReference>
<dbReference type="PRINTS" id="PR00364">
    <property type="entry name" value="DISEASERSIST"/>
</dbReference>
<dbReference type="EMBL" id="LR746277">
    <property type="protein sequence ID" value="CAA7407901.1"/>
    <property type="molecule type" value="Genomic_DNA"/>
</dbReference>
<feature type="domain" description="NB-ARC" evidence="7">
    <location>
        <begin position="175"/>
        <end position="345"/>
    </location>
</feature>
<dbReference type="SUPFAM" id="SSF52058">
    <property type="entry name" value="L domain-like"/>
    <property type="match status" value="1"/>
</dbReference>
<dbReference type="InterPro" id="IPR058922">
    <property type="entry name" value="WHD_DRP"/>
</dbReference>
<dbReference type="Gene3D" id="1.10.10.10">
    <property type="entry name" value="Winged helix-like DNA-binding domain superfamily/Winged helix DNA-binding domain"/>
    <property type="match status" value="1"/>
</dbReference>
<dbReference type="FunFam" id="3.40.50.300:FF:001091">
    <property type="entry name" value="Probable disease resistance protein At1g61300"/>
    <property type="match status" value="1"/>
</dbReference>
<evidence type="ECO:0000259" key="10">
    <source>
        <dbReference type="Pfam" id="PF23598"/>
    </source>
</evidence>
<dbReference type="Gene3D" id="1.20.5.4130">
    <property type="match status" value="1"/>
</dbReference>
<dbReference type="InterPro" id="IPR038005">
    <property type="entry name" value="RX-like_CC"/>
</dbReference>
<feature type="domain" description="Disease resistance R13L4/SHOC-2-like LRR" evidence="10">
    <location>
        <begin position="550"/>
        <end position="862"/>
    </location>
</feature>
<keyword evidence="12" id="KW-1185">Reference proteome</keyword>
<dbReference type="GO" id="GO:0009626">
    <property type="term" value="P:plant-type hypersensitive response"/>
    <property type="evidence" value="ECO:0007669"/>
    <property type="project" value="UniProtKB-ARBA"/>
</dbReference>
<dbReference type="AlphaFoldDB" id="A0A7I8LD26"/>
<dbReference type="InterPro" id="IPR055414">
    <property type="entry name" value="LRR_R13L4/SHOC2-like"/>
</dbReference>
<dbReference type="PANTHER" id="PTHR23155:SF1185">
    <property type="entry name" value="DISEASE RESISTANCE RPP8-LIKE PROTEIN 3-RELATED"/>
    <property type="match status" value="1"/>
</dbReference>
<dbReference type="InterPro" id="IPR032675">
    <property type="entry name" value="LRR_dom_sf"/>
</dbReference>
<protein>
    <submittedName>
        <fullName evidence="11">Uncharacterized protein</fullName>
    </submittedName>
</protein>
<dbReference type="Gene3D" id="1.10.8.430">
    <property type="entry name" value="Helical domain of apoptotic protease-activating factors"/>
    <property type="match status" value="1"/>
</dbReference>
<evidence type="ECO:0000256" key="1">
    <source>
        <dbReference type="ARBA" id="ARBA00008894"/>
    </source>
</evidence>
<reference evidence="11" key="1">
    <citation type="submission" date="2020-02" db="EMBL/GenBank/DDBJ databases">
        <authorList>
            <person name="Scholz U."/>
            <person name="Mascher M."/>
            <person name="Fiebig A."/>
        </authorList>
    </citation>
    <scope>NUCLEOTIDE SEQUENCE</scope>
</reference>
<dbReference type="GO" id="GO:0042742">
    <property type="term" value="P:defense response to bacterium"/>
    <property type="evidence" value="ECO:0007669"/>
    <property type="project" value="UniProtKB-ARBA"/>
</dbReference>
<dbReference type="FunFam" id="1.10.8.430:FF:000003">
    <property type="entry name" value="Probable disease resistance protein At5g66910"/>
    <property type="match status" value="1"/>
</dbReference>
<keyword evidence="6" id="KW-0175">Coiled coil</keyword>
<dbReference type="OrthoDB" id="646178at2759"/>
<evidence type="ECO:0000313" key="11">
    <source>
        <dbReference type="EMBL" id="CAA7407901.1"/>
    </source>
</evidence>
<evidence type="ECO:0000256" key="2">
    <source>
        <dbReference type="ARBA" id="ARBA00022614"/>
    </source>
</evidence>
<feature type="domain" description="Disease resistance N-terminal" evidence="8">
    <location>
        <begin position="5"/>
        <end position="89"/>
    </location>
</feature>
<dbReference type="Gene3D" id="3.80.10.10">
    <property type="entry name" value="Ribonuclease Inhibitor"/>
    <property type="match status" value="2"/>
</dbReference>
<evidence type="ECO:0000313" key="12">
    <source>
        <dbReference type="Proteomes" id="UP000663760"/>
    </source>
</evidence>
<gene>
    <name evidence="11" type="ORF">SI8410_14018579</name>
</gene>
<dbReference type="InterPro" id="IPR036388">
    <property type="entry name" value="WH-like_DNA-bd_sf"/>
</dbReference>
<dbReference type="Gene3D" id="3.40.50.300">
    <property type="entry name" value="P-loop containing nucleotide triphosphate hydrolases"/>
    <property type="match status" value="1"/>
</dbReference>
<dbReference type="Pfam" id="PF00931">
    <property type="entry name" value="NB-ARC"/>
    <property type="match status" value="1"/>
</dbReference>